<keyword evidence="1" id="KW-0812">Transmembrane</keyword>
<name>A0A371K5Q8_9GAMM</name>
<protein>
    <submittedName>
        <fullName evidence="5">DUF4105 domain-containing protein</fullName>
    </submittedName>
</protein>
<feature type="domain" description="Lnb N-terminal periplasmic" evidence="3">
    <location>
        <begin position="80"/>
        <end position="205"/>
    </location>
</feature>
<evidence type="ECO:0000256" key="1">
    <source>
        <dbReference type="SAM" id="Phobius"/>
    </source>
</evidence>
<feature type="chain" id="PRO_5016818862" evidence="2">
    <location>
        <begin position="43"/>
        <end position="438"/>
    </location>
</feature>
<feature type="domain" description="Lnb-like transmembrane" evidence="4">
    <location>
        <begin position="310"/>
        <end position="420"/>
    </location>
</feature>
<feature type="transmembrane region" description="Helical" evidence="1">
    <location>
        <begin position="393"/>
        <end position="411"/>
    </location>
</feature>
<dbReference type="Pfam" id="PF13387">
    <property type="entry name" value="Lnb_N"/>
    <property type="match status" value="1"/>
</dbReference>
<dbReference type="Proteomes" id="UP000264492">
    <property type="component" value="Unassembled WGS sequence"/>
</dbReference>
<keyword evidence="1" id="KW-0472">Membrane</keyword>
<evidence type="ECO:0000259" key="4">
    <source>
        <dbReference type="Pfam" id="PF25221"/>
    </source>
</evidence>
<feature type="signal peptide" evidence="2">
    <location>
        <begin position="1"/>
        <end position="42"/>
    </location>
</feature>
<comment type="caution">
    <text evidence="5">The sequence shown here is derived from an EMBL/GenBank/DDBJ whole genome shotgun (WGS) entry which is preliminary data.</text>
</comment>
<dbReference type="Pfam" id="PF25221">
    <property type="entry name" value="5TMH_Lnb"/>
    <property type="match status" value="1"/>
</dbReference>
<feature type="transmembrane region" description="Helical" evidence="1">
    <location>
        <begin position="417"/>
        <end position="435"/>
    </location>
</feature>
<dbReference type="InterPro" id="IPR057436">
    <property type="entry name" value="5TMH_Lnb"/>
</dbReference>
<dbReference type="InterPro" id="IPR025178">
    <property type="entry name" value="Lnb_N"/>
</dbReference>
<organism evidence="5 6">
    <name type="scientific">Lysobacter silvisoli</name>
    <dbReference type="NCBI Taxonomy" id="2293254"/>
    <lineage>
        <taxon>Bacteria</taxon>
        <taxon>Pseudomonadati</taxon>
        <taxon>Pseudomonadota</taxon>
        <taxon>Gammaproteobacteria</taxon>
        <taxon>Lysobacterales</taxon>
        <taxon>Lysobacteraceae</taxon>
        <taxon>Lysobacter</taxon>
    </lineage>
</organism>
<keyword evidence="2" id="KW-0732">Signal</keyword>
<dbReference type="AlphaFoldDB" id="A0A371K5Q8"/>
<dbReference type="EMBL" id="QTSU01000001">
    <property type="protein sequence ID" value="RDZ29256.1"/>
    <property type="molecule type" value="Genomic_DNA"/>
</dbReference>
<evidence type="ECO:0000313" key="5">
    <source>
        <dbReference type="EMBL" id="RDZ29256.1"/>
    </source>
</evidence>
<proteinExistence type="predicted"/>
<evidence type="ECO:0000259" key="3">
    <source>
        <dbReference type="Pfam" id="PF13387"/>
    </source>
</evidence>
<reference evidence="5 6" key="1">
    <citation type="submission" date="2018-08" db="EMBL/GenBank/DDBJ databases">
        <title>Lysobacter sp. zong2l5, whole genome shotgun sequence.</title>
        <authorList>
            <person name="Zhang X."/>
            <person name="Feng G."/>
            <person name="Zhu H."/>
        </authorList>
    </citation>
    <scope>NUCLEOTIDE SEQUENCE [LARGE SCALE GENOMIC DNA]</scope>
    <source>
        <strain evidence="6">zong2l5</strain>
    </source>
</reference>
<feature type="transmembrane region" description="Helical" evidence="1">
    <location>
        <begin position="302"/>
        <end position="319"/>
    </location>
</feature>
<evidence type="ECO:0000313" key="6">
    <source>
        <dbReference type="Proteomes" id="UP000264492"/>
    </source>
</evidence>
<keyword evidence="6" id="KW-1185">Reference proteome</keyword>
<evidence type="ECO:0000256" key="2">
    <source>
        <dbReference type="SAM" id="SignalP"/>
    </source>
</evidence>
<gene>
    <name evidence="5" type="ORF">DX914_09260</name>
</gene>
<feature type="transmembrane region" description="Helical" evidence="1">
    <location>
        <begin position="326"/>
        <end position="351"/>
    </location>
</feature>
<feature type="transmembrane region" description="Helical" evidence="1">
    <location>
        <begin position="363"/>
        <end position="381"/>
    </location>
</feature>
<accession>A0A371K5Q8</accession>
<keyword evidence="1" id="KW-1133">Transmembrane helix</keyword>
<sequence length="438" mass="48261">MARPQDRPPALNPIRRATPRSAVLLALWLCAALAFLTAPALAAAQTAQTASADTTGTAAPAQTPSASAAPATTVPRIGVATMQPGEIFWERFGHDALVVLDPGTGAAISYNFGFFDPEEPDFVGRFMRNDMRYRLAALPFEQDLALYREEGRGVSIQWLDLDDDQARTLAASLAENAKPENAYYRYQYFDDNCSTRVRDAIDRALGGALRRQIEGRSRGNTLRGEAVRLASPAPWMWLGFDIGLGAAADKPLPVWGEAYVPMRLAAALREVKNTQGRPLVLSEQEILPHRIAPEPAETRRNWVRWAAFGVVLGLALAGLGRRRPRVLAALALALWTLCGILAALMLFIWFGTGHTYGWGNQNLLLFNPLCWLLWLGGWRILRGREAGPWFQRLLLTVAACAVLALFLHGLPTQPQRNAHWIALMLPLHLGLLLGLRKR</sequence>
<dbReference type="OrthoDB" id="319167at2"/>